<protein>
    <recommendedName>
        <fullName evidence="4">Kazal-like domain-containing protein</fullName>
    </recommendedName>
</protein>
<accession>A0AAD9NEG5</accession>
<dbReference type="InterPro" id="IPR050653">
    <property type="entry name" value="Prot_Inhib_GrowthFact_Antg"/>
</dbReference>
<comment type="caution">
    <text evidence="5">The sequence shown here is derived from an EMBL/GenBank/DDBJ whole genome shotgun (WGS) entry which is preliminary data.</text>
</comment>
<dbReference type="Pfam" id="PF07648">
    <property type="entry name" value="Kazal_2"/>
    <property type="match status" value="1"/>
</dbReference>
<reference evidence="5" key="1">
    <citation type="journal article" date="2023" name="Mol. Biol. Evol.">
        <title>Third-Generation Sequencing Reveals the Adaptive Role of the Epigenome in Three Deep-Sea Polychaetes.</title>
        <authorList>
            <person name="Perez M."/>
            <person name="Aroh O."/>
            <person name="Sun Y."/>
            <person name="Lan Y."/>
            <person name="Juniper S.K."/>
            <person name="Young C.R."/>
            <person name="Angers B."/>
            <person name="Qian P.Y."/>
        </authorList>
    </citation>
    <scope>NUCLEOTIDE SEQUENCE</scope>
    <source>
        <strain evidence="5">P08H-3</strain>
    </source>
</reference>
<dbReference type="PANTHER" id="PTHR10913">
    <property type="entry name" value="FOLLISTATIN-RELATED"/>
    <property type="match status" value="1"/>
</dbReference>
<evidence type="ECO:0000313" key="6">
    <source>
        <dbReference type="Proteomes" id="UP001208570"/>
    </source>
</evidence>
<sequence length="329" mass="36941">MEMEYGTPYGRDLSDPEDWSGEMICGASANRRRRLLDPERDTCGDHSRDDGAPHSTRVECCHRTCRGHLHHQRRPKDEMEKWHANTEPHHRRRFRHLSASSLAHFTSALASVIRPRYSIPVLYRATIIVSFLFYPHYASSCYVYPPDVKDPCATMKCSFGAQCMASYDGLTARCQCIERCDNYGDSVGSKPVCGTDGKDYPNECEMKRAACHEMVDIEVKYPGKCGPPWFFGNLLGGMTSWEAAALDGIVNCKPSADDDVTESFAILVNTKELGIISVQFIRGVIVTVIRLAIDRDILVFIRYSQIIKKNPDCGLIAVSICLKMTQLDG</sequence>
<evidence type="ECO:0000259" key="4">
    <source>
        <dbReference type="PROSITE" id="PS51465"/>
    </source>
</evidence>
<dbReference type="GO" id="GO:0004867">
    <property type="term" value="F:serine-type endopeptidase inhibitor activity"/>
    <property type="evidence" value="ECO:0007669"/>
    <property type="project" value="UniProtKB-KW"/>
</dbReference>
<dbReference type="Proteomes" id="UP001208570">
    <property type="component" value="Unassembled WGS sequence"/>
</dbReference>
<proteinExistence type="predicted"/>
<dbReference type="InterPro" id="IPR036058">
    <property type="entry name" value="Kazal_dom_sf"/>
</dbReference>
<dbReference type="Gene3D" id="3.30.60.30">
    <property type="match status" value="1"/>
</dbReference>
<gene>
    <name evidence="5" type="ORF">LSH36_52g01027</name>
</gene>
<dbReference type="GO" id="GO:0030154">
    <property type="term" value="P:cell differentiation"/>
    <property type="evidence" value="ECO:0007669"/>
    <property type="project" value="TreeGrafter"/>
</dbReference>
<dbReference type="InterPro" id="IPR002350">
    <property type="entry name" value="Kazal_dom"/>
</dbReference>
<dbReference type="GO" id="GO:0005576">
    <property type="term" value="C:extracellular region"/>
    <property type="evidence" value="ECO:0007669"/>
    <property type="project" value="TreeGrafter"/>
</dbReference>
<evidence type="ECO:0000313" key="5">
    <source>
        <dbReference type="EMBL" id="KAK2165281.1"/>
    </source>
</evidence>
<keyword evidence="2" id="KW-0722">Serine protease inhibitor</keyword>
<keyword evidence="6" id="KW-1185">Reference proteome</keyword>
<dbReference type="EMBL" id="JAODUP010000052">
    <property type="protein sequence ID" value="KAK2165281.1"/>
    <property type="molecule type" value="Genomic_DNA"/>
</dbReference>
<feature type="domain" description="Kazal-like" evidence="4">
    <location>
        <begin position="168"/>
        <end position="227"/>
    </location>
</feature>
<name>A0AAD9NEG5_9ANNE</name>
<dbReference type="SUPFAM" id="SSF100895">
    <property type="entry name" value="Kazal-type serine protease inhibitors"/>
    <property type="match status" value="1"/>
</dbReference>
<dbReference type="CDD" id="cd00104">
    <property type="entry name" value="KAZAL_FS"/>
    <property type="match status" value="1"/>
</dbReference>
<evidence type="ECO:0000256" key="2">
    <source>
        <dbReference type="ARBA" id="ARBA00022900"/>
    </source>
</evidence>
<organism evidence="5 6">
    <name type="scientific">Paralvinella palmiformis</name>
    <dbReference type="NCBI Taxonomy" id="53620"/>
    <lineage>
        <taxon>Eukaryota</taxon>
        <taxon>Metazoa</taxon>
        <taxon>Spiralia</taxon>
        <taxon>Lophotrochozoa</taxon>
        <taxon>Annelida</taxon>
        <taxon>Polychaeta</taxon>
        <taxon>Sedentaria</taxon>
        <taxon>Canalipalpata</taxon>
        <taxon>Terebellida</taxon>
        <taxon>Terebelliformia</taxon>
        <taxon>Alvinellidae</taxon>
        <taxon>Paralvinella</taxon>
    </lineage>
</organism>
<evidence type="ECO:0000256" key="1">
    <source>
        <dbReference type="ARBA" id="ARBA00022690"/>
    </source>
</evidence>
<dbReference type="AlphaFoldDB" id="A0AAD9NEG5"/>
<dbReference type="PROSITE" id="PS51465">
    <property type="entry name" value="KAZAL_2"/>
    <property type="match status" value="1"/>
</dbReference>
<dbReference type="FunFam" id="3.30.60.30:FF:000024">
    <property type="entry name" value="Transmembrane agrin"/>
    <property type="match status" value="1"/>
</dbReference>
<keyword evidence="1" id="KW-0646">Protease inhibitor</keyword>
<dbReference type="SMART" id="SM00280">
    <property type="entry name" value="KAZAL"/>
    <property type="match status" value="1"/>
</dbReference>
<evidence type="ECO:0000256" key="3">
    <source>
        <dbReference type="ARBA" id="ARBA00023157"/>
    </source>
</evidence>
<dbReference type="PANTHER" id="PTHR10913:SF45">
    <property type="entry name" value="FOLLISTATIN, ISOFORM A-RELATED"/>
    <property type="match status" value="1"/>
</dbReference>
<keyword evidence="3" id="KW-1015">Disulfide bond</keyword>